<feature type="transmembrane region" description="Helical" evidence="1">
    <location>
        <begin position="44"/>
        <end position="66"/>
    </location>
</feature>
<dbReference type="InterPro" id="IPR045713">
    <property type="entry name" value="DUF6069"/>
</dbReference>
<proteinExistence type="predicted"/>
<sequence length="125" mass="12586">MIRLARTGLLAILAAMVATGVVAAVARASGVDLVVDGGELPVSGVAFVTGVFSLVGVVLAAALLRWAGRPADLFVRIAVGLTALSLVPPLLWGEEAATTATLIVLHLVAAAVMVPALTRSLRVPA</sequence>
<dbReference type="EMBL" id="SDWV01000008">
    <property type="protein sequence ID" value="RYC11241.1"/>
    <property type="molecule type" value="Genomic_DNA"/>
</dbReference>
<keyword evidence="2" id="KW-0732">Signal</keyword>
<dbReference type="Pfam" id="PF19545">
    <property type="entry name" value="DUF6069"/>
    <property type="match status" value="1"/>
</dbReference>
<keyword evidence="4" id="KW-1185">Reference proteome</keyword>
<reference evidence="3 4" key="1">
    <citation type="submission" date="2019-01" db="EMBL/GenBank/DDBJ databases">
        <title>Novel species of Nocardioides.</title>
        <authorList>
            <person name="Liu Q."/>
            <person name="X Y.-H."/>
        </authorList>
    </citation>
    <scope>NUCLEOTIDE SEQUENCE [LARGE SCALE GENOMIC DNA]</scope>
    <source>
        <strain evidence="3 4">HLT2-9</strain>
    </source>
</reference>
<comment type="caution">
    <text evidence="3">The sequence shown here is derived from an EMBL/GenBank/DDBJ whole genome shotgun (WGS) entry which is preliminary data.</text>
</comment>
<evidence type="ECO:0000313" key="4">
    <source>
        <dbReference type="Proteomes" id="UP000291101"/>
    </source>
</evidence>
<evidence type="ECO:0008006" key="5">
    <source>
        <dbReference type="Google" id="ProtNLM"/>
    </source>
</evidence>
<dbReference type="AlphaFoldDB" id="A0A4Q2T071"/>
<dbReference type="RefSeq" id="WP_129426675.1">
    <property type="nucleotide sequence ID" value="NZ_SDWV01000008.1"/>
</dbReference>
<gene>
    <name evidence="3" type="ORF">EUA94_09705</name>
</gene>
<dbReference type="Proteomes" id="UP000291101">
    <property type="component" value="Unassembled WGS sequence"/>
</dbReference>
<evidence type="ECO:0000313" key="3">
    <source>
        <dbReference type="EMBL" id="RYC11241.1"/>
    </source>
</evidence>
<feature type="chain" id="PRO_5020630749" description="Cell envelope biogenesis protein OmpA" evidence="2">
    <location>
        <begin position="24"/>
        <end position="125"/>
    </location>
</feature>
<feature type="transmembrane region" description="Helical" evidence="1">
    <location>
        <begin position="73"/>
        <end position="91"/>
    </location>
</feature>
<accession>A0A4Q2T071</accession>
<organism evidence="3 4">
    <name type="scientific">Nocardioides zhouii</name>
    <dbReference type="NCBI Taxonomy" id="1168729"/>
    <lineage>
        <taxon>Bacteria</taxon>
        <taxon>Bacillati</taxon>
        <taxon>Actinomycetota</taxon>
        <taxon>Actinomycetes</taxon>
        <taxon>Propionibacteriales</taxon>
        <taxon>Nocardioidaceae</taxon>
        <taxon>Nocardioides</taxon>
    </lineage>
</organism>
<protein>
    <recommendedName>
        <fullName evidence="5">Cell envelope biogenesis protein OmpA</fullName>
    </recommendedName>
</protein>
<feature type="transmembrane region" description="Helical" evidence="1">
    <location>
        <begin position="97"/>
        <end position="117"/>
    </location>
</feature>
<keyword evidence="1" id="KW-0812">Transmembrane</keyword>
<keyword evidence="1" id="KW-1133">Transmembrane helix</keyword>
<dbReference type="OrthoDB" id="4775254at2"/>
<feature type="signal peptide" evidence="2">
    <location>
        <begin position="1"/>
        <end position="23"/>
    </location>
</feature>
<name>A0A4Q2T071_9ACTN</name>
<keyword evidence="1" id="KW-0472">Membrane</keyword>
<evidence type="ECO:0000256" key="1">
    <source>
        <dbReference type="SAM" id="Phobius"/>
    </source>
</evidence>
<evidence type="ECO:0000256" key="2">
    <source>
        <dbReference type="SAM" id="SignalP"/>
    </source>
</evidence>